<evidence type="ECO:0000256" key="1">
    <source>
        <dbReference type="ARBA" id="ARBA00004141"/>
    </source>
</evidence>
<dbReference type="InterPro" id="IPR051987">
    <property type="entry name" value="Sigma-2_receptor-like"/>
</dbReference>
<reference evidence="9" key="3">
    <citation type="submission" date="2025-09" db="UniProtKB">
        <authorList>
            <consortium name="Ensembl"/>
        </authorList>
    </citation>
    <scope>IDENTIFICATION</scope>
</reference>
<evidence type="ECO:0000256" key="3">
    <source>
        <dbReference type="ARBA" id="ARBA00022989"/>
    </source>
</evidence>
<accession>A0A670KAZ9</accession>
<feature type="region of interest" description="Disordered" evidence="6">
    <location>
        <begin position="135"/>
        <end position="158"/>
    </location>
</feature>
<evidence type="ECO:0000313" key="10">
    <source>
        <dbReference type="Proteomes" id="UP000472272"/>
    </source>
</evidence>
<evidence type="ECO:0000256" key="2">
    <source>
        <dbReference type="ARBA" id="ARBA00022692"/>
    </source>
</evidence>
<dbReference type="PANTHER" id="PTHR31204:SF1">
    <property type="entry name" value="SIGMA INTRACELLULAR RECEPTOR 2"/>
    <property type="match status" value="1"/>
</dbReference>
<feature type="transmembrane region" description="Helical" evidence="7">
    <location>
        <begin position="14"/>
        <end position="34"/>
    </location>
</feature>
<protein>
    <recommendedName>
        <fullName evidence="8">EXPERA domain-containing protein</fullName>
    </recommendedName>
</protein>
<keyword evidence="3 5" id="KW-1133">Transmembrane helix</keyword>
<reference evidence="9" key="2">
    <citation type="submission" date="2025-08" db="UniProtKB">
        <authorList>
            <consortium name="Ensembl"/>
        </authorList>
    </citation>
    <scope>IDENTIFICATION</scope>
</reference>
<keyword evidence="4 5" id="KW-0472">Membrane</keyword>
<dbReference type="GO" id="GO:0005783">
    <property type="term" value="C:endoplasmic reticulum"/>
    <property type="evidence" value="ECO:0007669"/>
    <property type="project" value="TreeGrafter"/>
</dbReference>
<sequence>MYRISDKQGMNECLFFILSLISVDCFCYTVLRAFKKKRKKTRYLFKALFFPPPKRILGTVVCKGLLGIATLREANYSLPIIRGGTDRALKAQRLLPAPALLPPEPFPVAAALSSVSFCKKRPGPFAFRSPFKNGRAQSGAGNTPPALGETNGGGRKVGRSRVRSRCCREAHCFAPREKEAMAAGAATRLLEWIFAFYFLTHIPITLLVDLQSLPGAGFYPRSLKELTSWYTVSFKDPMMQDPPPGSGPS</sequence>
<keyword evidence="2 5" id="KW-0812">Transmembrane</keyword>
<evidence type="ECO:0000256" key="6">
    <source>
        <dbReference type="SAM" id="MobiDB-lite"/>
    </source>
</evidence>
<dbReference type="Proteomes" id="UP000472272">
    <property type="component" value="Chromosome 15"/>
</dbReference>
<organism evidence="9 10">
    <name type="scientific">Podarcis muralis</name>
    <name type="common">Wall lizard</name>
    <name type="synonym">Lacerta muralis</name>
    <dbReference type="NCBI Taxonomy" id="64176"/>
    <lineage>
        <taxon>Eukaryota</taxon>
        <taxon>Metazoa</taxon>
        <taxon>Chordata</taxon>
        <taxon>Craniata</taxon>
        <taxon>Vertebrata</taxon>
        <taxon>Euteleostomi</taxon>
        <taxon>Lepidosauria</taxon>
        <taxon>Squamata</taxon>
        <taxon>Bifurcata</taxon>
        <taxon>Unidentata</taxon>
        <taxon>Episquamata</taxon>
        <taxon>Laterata</taxon>
        <taxon>Lacertibaenia</taxon>
        <taxon>Lacertidae</taxon>
        <taxon>Podarcis</taxon>
    </lineage>
</organism>
<evidence type="ECO:0000313" key="9">
    <source>
        <dbReference type="Ensembl" id="ENSPMRP00000034678.1"/>
    </source>
</evidence>
<keyword evidence="10" id="KW-1185">Reference proteome</keyword>
<evidence type="ECO:0000256" key="5">
    <source>
        <dbReference type="PROSITE-ProRule" id="PRU01087"/>
    </source>
</evidence>
<dbReference type="Ensembl" id="ENSPMRT00000036783.1">
    <property type="protein sequence ID" value="ENSPMRP00000034678.1"/>
    <property type="gene ID" value="ENSPMRG00000022471.1"/>
</dbReference>
<name>A0A670KAZ9_PODMU</name>
<comment type="subcellular location">
    <subcellularLocation>
        <location evidence="1">Membrane</location>
        <topology evidence="1">Multi-pass membrane protein</topology>
    </subcellularLocation>
</comment>
<evidence type="ECO:0000259" key="8">
    <source>
        <dbReference type="PROSITE" id="PS51751"/>
    </source>
</evidence>
<feature type="domain" description="EXPERA" evidence="8">
    <location>
        <begin position="190"/>
        <end position="249"/>
    </location>
</feature>
<proteinExistence type="predicted"/>
<dbReference type="PANTHER" id="PTHR31204">
    <property type="entry name" value="SIGMA INTRACELLULAR RECEPTOR 2"/>
    <property type="match status" value="1"/>
</dbReference>
<reference evidence="9 10" key="1">
    <citation type="journal article" date="2019" name="Proc. Natl. Acad. Sci. U.S.A.">
        <title>Regulatory changes in pterin and carotenoid genes underlie balanced color polymorphisms in the wall lizard.</title>
        <authorList>
            <person name="Andrade P."/>
            <person name="Pinho C."/>
            <person name="Perez I de Lanuza G."/>
            <person name="Afonso S."/>
            <person name="Brejcha J."/>
            <person name="Rubin C.J."/>
            <person name="Wallerman O."/>
            <person name="Pereira P."/>
            <person name="Sabatino S.J."/>
            <person name="Bellati A."/>
            <person name="Pellitteri-Rosa D."/>
            <person name="Bosakova Z."/>
            <person name="Bunikis I."/>
            <person name="Carretero M.A."/>
            <person name="Feiner N."/>
            <person name="Marsik P."/>
            <person name="Pauperio F."/>
            <person name="Salvi D."/>
            <person name="Soler L."/>
            <person name="While G.M."/>
            <person name="Uller T."/>
            <person name="Font E."/>
            <person name="Andersson L."/>
            <person name="Carneiro M."/>
        </authorList>
    </citation>
    <scope>NUCLEOTIDE SEQUENCE</scope>
</reference>
<dbReference type="PROSITE" id="PS51751">
    <property type="entry name" value="EXPERA"/>
    <property type="match status" value="1"/>
</dbReference>
<evidence type="ECO:0000256" key="7">
    <source>
        <dbReference type="SAM" id="Phobius"/>
    </source>
</evidence>
<dbReference type="GO" id="GO:0016020">
    <property type="term" value="C:membrane"/>
    <property type="evidence" value="ECO:0007669"/>
    <property type="project" value="UniProtKB-SubCell"/>
</dbReference>
<dbReference type="InterPro" id="IPR033118">
    <property type="entry name" value="EXPERA"/>
</dbReference>
<dbReference type="AlphaFoldDB" id="A0A670KAZ9"/>
<evidence type="ECO:0000256" key="4">
    <source>
        <dbReference type="ARBA" id="ARBA00023136"/>
    </source>
</evidence>